<dbReference type="Proteomes" id="UP000637423">
    <property type="component" value="Unassembled WGS sequence"/>
</dbReference>
<organism evidence="2 3">
    <name type="scientific">Undibacterium terreum</name>
    <dbReference type="NCBI Taxonomy" id="1224302"/>
    <lineage>
        <taxon>Bacteria</taxon>
        <taxon>Pseudomonadati</taxon>
        <taxon>Pseudomonadota</taxon>
        <taxon>Betaproteobacteria</taxon>
        <taxon>Burkholderiales</taxon>
        <taxon>Oxalobacteraceae</taxon>
        <taxon>Undibacterium</taxon>
    </lineage>
</organism>
<evidence type="ECO:0000313" key="3">
    <source>
        <dbReference type="Proteomes" id="UP000637423"/>
    </source>
</evidence>
<accession>A0A916UE46</accession>
<reference evidence="2" key="2">
    <citation type="submission" date="2020-09" db="EMBL/GenBank/DDBJ databases">
        <authorList>
            <person name="Sun Q."/>
            <person name="Zhou Y."/>
        </authorList>
    </citation>
    <scope>NUCLEOTIDE SEQUENCE</scope>
    <source>
        <strain evidence="2">CGMCC 1.10998</strain>
    </source>
</reference>
<dbReference type="SUPFAM" id="SSF52799">
    <property type="entry name" value="(Phosphotyrosine protein) phosphatases II"/>
    <property type="match status" value="1"/>
</dbReference>
<keyword evidence="3" id="KW-1185">Reference proteome</keyword>
<proteinExistence type="predicted"/>
<dbReference type="RefSeq" id="WP_188565450.1">
    <property type="nucleotide sequence ID" value="NZ_BMED01000001.1"/>
</dbReference>
<comment type="caution">
    <text evidence="2">The sequence shown here is derived from an EMBL/GenBank/DDBJ whole genome shotgun (WGS) entry which is preliminary data.</text>
</comment>
<protein>
    <recommendedName>
        <fullName evidence="4">Phosphatase</fullName>
    </recommendedName>
</protein>
<dbReference type="InterPro" id="IPR029021">
    <property type="entry name" value="Prot-tyrosine_phosphatase-like"/>
</dbReference>
<feature type="signal peptide" evidence="1">
    <location>
        <begin position="1"/>
        <end position="30"/>
    </location>
</feature>
<evidence type="ECO:0000313" key="2">
    <source>
        <dbReference type="EMBL" id="GGC70334.1"/>
    </source>
</evidence>
<gene>
    <name evidence="2" type="ORF">GCM10011396_16760</name>
</gene>
<name>A0A916UE46_9BURK</name>
<sequence length="185" mass="20522">MMIKSSYLFRTISLVALTGLLVLANTAAHAQEAKRPDNFIVWRAGLSSSAQPARAYLEQAAKLKYELVVNLAPPESWGSIENEGAIIGRQGLAYVNIPVDWDHPSLRDFELFSGMLKAAAGKNTLVHCQANFRGSSFVFLYEVTHEHIPVQEAAAKLNAVWAPSGAWKKFIQETLVHYGYKDDFL</sequence>
<dbReference type="EMBL" id="BMED01000001">
    <property type="protein sequence ID" value="GGC70334.1"/>
    <property type="molecule type" value="Genomic_DNA"/>
</dbReference>
<reference evidence="2" key="1">
    <citation type="journal article" date="2014" name="Int. J. Syst. Evol. Microbiol.">
        <title>Complete genome sequence of Corynebacterium casei LMG S-19264T (=DSM 44701T), isolated from a smear-ripened cheese.</title>
        <authorList>
            <consortium name="US DOE Joint Genome Institute (JGI-PGF)"/>
            <person name="Walter F."/>
            <person name="Albersmeier A."/>
            <person name="Kalinowski J."/>
            <person name="Ruckert C."/>
        </authorList>
    </citation>
    <scope>NUCLEOTIDE SEQUENCE</scope>
    <source>
        <strain evidence="2">CGMCC 1.10998</strain>
    </source>
</reference>
<feature type="chain" id="PRO_5037149716" description="Phosphatase" evidence="1">
    <location>
        <begin position="31"/>
        <end position="185"/>
    </location>
</feature>
<dbReference type="CDD" id="cd14503">
    <property type="entry name" value="PTP-bact"/>
    <property type="match status" value="1"/>
</dbReference>
<evidence type="ECO:0008006" key="4">
    <source>
        <dbReference type="Google" id="ProtNLM"/>
    </source>
</evidence>
<dbReference type="AlphaFoldDB" id="A0A916UE46"/>
<dbReference type="Gene3D" id="3.90.190.10">
    <property type="entry name" value="Protein tyrosine phosphatase superfamily"/>
    <property type="match status" value="1"/>
</dbReference>
<keyword evidence="1" id="KW-0732">Signal</keyword>
<evidence type="ECO:0000256" key="1">
    <source>
        <dbReference type="SAM" id="SignalP"/>
    </source>
</evidence>